<reference evidence="1 2" key="1">
    <citation type="submission" date="2016-11" db="EMBL/GenBank/DDBJ databases">
        <authorList>
            <person name="Jaros S."/>
            <person name="Januszkiewicz K."/>
            <person name="Wedrychowicz H."/>
        </authorList>
    </citation>
    <scope>NUCLEOTIDE SEQUENCE [LARGE SCALE GENOMIC DNA]</scope>
    <source>
        <strain evidence="1 2">DSM 19436</strain>
    </source>
</reference>
<dbReference type="AlphaFoldDB" id="A0A1M5CRX9"/>
<accession>A0A1M5CRX9</accession>
<dbReference type="STRING" id="1122133.SAMN02745157_2444"/>
<protein>
    <submittedName>
        <fullName evidence="1">Uncharacterized protein</fullName>
    </submittedName>
</protein>
<organism evidence="1 2">
    <name type="scientific">Kaistia soli DSM 19436</name>
    <dbReference type="NCBI Taxonomy" id="1122133"/>
    <lineage>
        <taxon>Bacteria</taxon>
        <taxon>Pseudomonadati</taxon>
        <taxon>Pseudomonadota</taxon>
        <taxon>Alphaproteobacteria</taxon>
        <taxon>Hyphomicrobiales</taxon>
        <taxon>Kaistiaceae</taxon>
        <taxon>Kaistia</taxon>
    </lineage>
</organism>
<keyword evidence="2" id="KW-1185">Reference proteome</keyword>
<name>A0A1M5CRX9_9HYPH</name>
<proteinExistence type="predicted"/>
<dbReference type="Proteomes" id="UP000184485">
    <property type="component" value="Unassembled WGS sequence"/>
</dbReference>
<sequence>MAKPPVAVEQGLFQLTAVVPTFNERGRLAARSALWARNSRP</sequence>
<evidence type="ECO:0000313" key="2">
    <source>
        <dbReference type="Proteomes" id="UP000184485"/>
    </source>
</evidence>
<evidence type="ECO:0000313" key="1">
    <source>
        <dbReference type="EMBL" id="SHF57518.1"/>
    </source>
</evidence>
<dbReference type="EMBL" id="FQUP01000002">
    <property type="protein sequence ID" value="SHF57518.1"/>
    <property type="molecule type" value="Genomic_DNA"/>
</dbReference>
<dbReference type="RefSeq" id="WP_280174646.1">
    <property type="nucleotide sequence ID" value="NZ_FQUP01000002.1"/>
</dbReference>
<gene>
    <name evidence="1" type="ORF">SAMN02745157_2444</name>
</gene>